<dbReference type="EMBL" id="JACTNZ010000008">
    <property type="protein sequence ID" value="KAG5535843.1"/>
    <property type="molecule type" value="Genomic_DNA"/>
</dbReference>
<reference evidence="8" key="1">
    <citation type="submission" date="2020-08" db="EMBL/GenBank/DDBJ databases">
        <title>Plant Genome Project.</title>
        <authorList>
            <person name="Zhang R.-G."/>
        </authorList>
    </citation>
    <scope>NUCLEOTIDE SEQUENCE</scope>
    <source>
        <strain evidence="8">WSP0</strain>
        <tissue evidence="8">Leaf</tissue>
    </source>
</reference>
<proteinExistence type="inferred from homology"/>
<comment type="subcellular location">
    <subcellularLocation>
        <location evidence="1">Plastid</location>
        <location evidence="1">Chloroplast inner membrane</location>
        <topology evidence="1">Multi-pass membrane protein</topology>
    </subcellularLocation>
    <subcellularLocation>
        <location evidence="7">Plastid</location>
        <location evidence="7">Chloroplast membrane</location>
        <topology evidence="7">Multi-pass membrane protein</topology>
    </subcellularLocation>
</comment>
<protein>
    <recommendedName>
        <fullName evidence="7">Protein TIC 20</fullName>
    </recommendedName>
</protein>
<comment type="similarity">
    <text evidence="2 7">Belongs to the Tic20 family.</text>
</comment>
<dbReference type="GO" id="GO:0009706">
    <property type="term" value="C:chloroplast inner membrane"/>
    <property type="evidence" value="ECO:0007669"/>
    <property type="project" value="UniProtKB-SubCell"/>
</dbReference>
<evidence type="ECO:0000256" key="2">
    <source>
        <dbReference type="ARBA" id="ARBA00009596"/>
    </source>
</evidence>
<dbReference type="InterPro" id="IPR005691">
    <property type="entry name" value="Tic20"/>
</dbReference>
<dbReference type="PANTHER" id="PTHR33510:SF9">
    <property type="entry name" value="HIT-TYPE ZINC FINGER FAMILY PROTEIN-RELATED"/>
    <property type="match status" value="1"/>
</dbReference>
<evidence type="ECO:0000256" key="3">
    <source>
        <dbReference type="ARBA" id="ARBA00022692"/>
    </source>
</evidence>
<dbReference type="Pfam" id="PF16166">
    <property type="entry name" value="TIC20"/>
    <property type="match status" value="1"/>
</dbReference>
<keyword evidence="3" id="KW-0812">Transmembrane</keyword>
<keyword evidence="4" id="KW-1001">Plastid inner membrane</keyword>
<evidence type="ECO:0000256" key="1">
    <source>
        <dbReference type="ARBA" id="ARBA00004478"/>
    </source>
</evidence>
<evidence type="ECO:0000256" key="7">
    <source>
        <dbReference type="RuleBase" id="RU367003"/>
    </source>
</evidence>
<keyword evidence="7" id="KW-0934">Plastid</keyword>
<sequence>MPWSICYPTSKGEKVKWWSRTLACLPYIISLHDTWKYWEAAYCLYPFSGRVLDIRILPGF</sequence>
<name>A0AAV6J7D3_9ERIC</name>
<gene>
    <name evidence="8" type="ORF">RHGRI_023568</name>
</gene>
<keyword evidence="7" id="KW-0150">Chloroplast</keyword>
<comment type="function">
    <text evidence="7">Involved in protein precursor import into chloroplasts.</text>
</comment>
<evidence type="ECO:0000313" key="8">
    <source>
        <dbReference type="EMBL" id="KAG5535843.1"/>
    </source>
</evidence>
<keyword evidence="5" id="KW-1133">Transmembrane helix</keyword>
<comment type="caution">
    <text evidence="8">The sequence shown here is derived from an EMBL/GenBank/DDBJ whole genome shotgun (WGS) entry which is preliminary data.</text>
</comment>
<keyword evidence="6" id="KW-0472">Membrane</keyword>
<dbReference type="Proteomes" id="UP000823749">
    <property type="component" value="Chromosome 8"/>
</dbReference>
<evidence type="ECO:0000313" key="9">
    <source>
        <dbReference type="Proteomes" id="UP000823749"/>
    </source>
</evidence>
<keyword evidence="9" id="KW-1185">Reference proteome</keyword>
<evidence type="ECO:0000256" key="6">
    <source>
        <dbReference type="ARBA" id="ARBA00023136"/>
    </source>
</evidence>
<organism evidence="8 9">
    <name type="scientific">Rhododendron griersonianum</name>
    <dbReference type="NCBI Taxonomy" id="479676"/>
    <lineage>
        <taxon>Eukaryota</taxon>
        <taxon>Viridiplantae</taxon>
        <taxon>Streptophyta</taxon>
        <taxon>Embryophyta</taxon>
        <taxon>Tracheophyta</taxon>
        <taxon>Spermatophyta</taxon>
        <taxon>Magnoliopsida</taxon>
        <taxon>eudicotyledons</taxon>
        <taxon>Gunneridae</taxon>
        <taxon>Pentapetalae</taxon>
        <taxon>asterids</taxon>
        <taxon>Ericales</taxon>
        <taxon>Ericaceae</taxon>
        <taxon>Ericoideae</taxon>
        <taxon>Rhodoreae</taxon>
        <taxon>Rhododendron</taxon>
    </lineage>
</organism>
<dbReference type="AlphaFoldDB" id="A0AAV6J7D3"/>
<dbReference type="PANTHER" id="PTHR33510">
    <property type="entry name" value="PROTEIN TIC 20-II, CHLOROPLASTIC"/>
    <property type="match status" value="1"/>
</dbReference>
<evidence type="ECO:0000256" key="4">
    <source>
        <dbReference type="ARBA" id="ARBA00022780"/>
    </source>
</evidence>
<accession>A0AAV6J7D3</accession>
<evidence type="ECO:0000256" key="5">
    <source>
        <dbReference type="ARBA" id="ARBA00022989"/>
    </source>
</evidence>